<reference evidence="2 3" key="1">
    <citation type="submission" date="2019-12" db="EMBL/GenBank/DDBJ databases">
        <authorList>
            <person name="An T."/>
        </authorList>
    </citation>
    <scope>NUCLEOTIDE SEQUENCE [LARGE SCALE GENOMIC DNA]</scope>
    <source>
        <strain evidence="2 3">JCM 19900</strain>
    </source>
</reference>
<keyword evidence="1" id="KW-0732">Signal</keyword>
<organism evidence="2 3">
    <name type="scientific">Thermus antranikianii</name>
    <dbReference type="NCBI Taxonomy" id="88190"/>
    <lineage>
        <taxon>Bacteria</taxon>
        <taxon>Thermotogati</taxon>
        <taxon>Deinococcota</taxon>
        <taxon>Deinococci</taxon>
        <taxon>Thermales</taxon>
        <taxon>Thermaceae</taxon>
        <taxon>Thermus</taxon>
    </lineage>
</organism>
<evidence type="ECO:0000256" key="1">
    <source>
        <dbReference type="ARBA" id="ARBA00022729"/>
    </source>
</evidence>
<evidence type="ECO:0000313" key="3">
    <source>
        <dbReference type="Proteomes" id="UP001317488"/>
    </source>
</evidence>
<dbReference type="PANTHER" id="PTHR30006">
    <property type="entry name" value="THIAMINE-BINDING PERIPLASMIC PROTEIN-RELATED"/>
    <property type="match status" value="1"/>
</dbReference>
<keyword evidence="3" id="KW-1185">Reference proteome</keyword>
<evidence type="ECO:0000313" key="2">
    <source>
        <dbReference type="EMBL" id="WCM39759.1"/>
    </source>
</evidence>
<proteinExistence type="predicted"/>
<dbReference type="InterPro" id="IPR006059">
    <property type="entry name" value="SBP"/>
</dbReference>
<accession>A0ABY7RPY6</accession>
<gene>
    <name evidence="2" type="ORF">GO600_06420</name>
</gene>
<dbReference type="PANTHER" id="PTHR30006:SF25">
    <property type="entry name" value="PHOSPHOGLYCERATE TRANSPORT REGULATORY PROTEIN PGTC"/>
    <property type="match status" value="1"/>
</dbReference>
<dbReference type="Proteomes" id="UP001317488">
    <property type="component" value="Chromosome"/>
</dbReference>
<name>A0ABY7RPY6_9DEIN</name>
<sequence>MPPVHRLLHITLDTTGATVLGQQTRPISDPAVVEAARKEGRLIIYSSTDQSSAQALLNDFRSLYPFIQIEYNDLGTQQIYDRFVSETAAGARSADFLWSSAMELQVKLVSEGYALAYDSPEAKNWPSNARLENLAYGTTMEPAVIVYNKRFLKPEEVPTTRESLARLIQEPRMRGRVATWDPERSGVGFTILKADYDRFPAFQELARAFGRAQAALYSSTGAAFEKVISGEHYMAYGFFGSYALLRQRTVKDLGIAYLTDGTVAIQRVAFISRRAAHPNAAKLFLDYLLSLRGQNLMAYTALIHARRESVVGEASPKAIYQAVGGKDKVFVIPVSRDILRNLDPAERLRFLTFWRQAVKGQ</sequence>
<protein>
    <submittedName>
        <fullName evidence="2">Extracellular solute-binding protein</fullName>
    </submittedName>
</protein>
<dbReference type="Gene3D" id="3.40.190.10">
    <property type="entry name" value="Periplasmic binding protein-like II"/>
    <property type="match status" value="2"/>
</dbReference>
<dbReference type="SUPFAM" id="SSF53850">
    <property type="entry name" value="Periplasmic binding protein-like II"/>
    <property type="match status" value="1"/>
</dbReference>
<dbReference type="EMBL" id="CP046617">
    <property type="protein sequence ID" value="WCM39759.1"/>
    <property type="molecule type" value="Genomic_DNA"/>
</dbReference>
<dbReference type="Pfam" id="PF01547">
    <property type="entry name" value="SBP_bac_1"/>
    <property type="match status" value="1"/>
</dbReference>